<dbReference type="InterPro" id="IPR036046">
    <property type="entry name" value="Acylphosphatase-like_dom_sf"/>
</dbReference>
<feature type="domain" description="Acylphosphatase-like" evidence="4">
    <location>
        <begin position="5"/>
        <end position="92"/>
    </location>
</feature>
<dbReference type="PRINTS" id="PR00112">
    <property type="entry name" value="ACYLPHPHTASE"/>
</dbReference>
<proteinExistence type="inferred from homology"/>
<keyword evidence="1 2" id="KW-0378">Hydrolase</keyword>
<evidence type="ECO:0000256" key="3">
    <source>
        <dbReference type="RuleBase" id="RU004168"/>
    </source>
</evidence>
<dbReference type="PROSITE" id="PS00150">
    <property type="entry name" value="ACYLPHOSPHATASE_1"/>
    <property type="match status" value="1"/>
</dbReference>
<name>A0A0U1LNB7_TALIS</name>
<dbReference type="Gene3D" id="3.30.70.100">
    <property type="match status" value="1"/>
</dbReference>
<dbReference type="EMBL" id="CVMT01000001">
    <property type="protein sequence ID" value="CRG84593.1"/>
    <property type="molecule type" value="Genomic_DNA"/>
</dbReference>
<evidence type="ECO:0000259" key="4">
    <source>
        <dbReference type="PROSITE" id="PS51160"/>
    </source>
</evidence>
<evidence type="ECO:0000313" key="6">
    <source>
        <dbReference type="Proteomes" id="UP000054383"/>
    </source>
</evidence>
<dbReference type="SUPFAM" id="SSF54975">
    <property type="entry name" value="Acylphosphatase/BLUF domain-like"/>
    <property type="match status" value="1"/>
</dbReference>
<dbReference type="OMA" id="VGFRWSM"/>
<dbReference type="PROSITE" id="PS51160">
    <property type="entry name" value="ACYLPHOSPHATASE_3"/>
    <property type="match status" value="1"/>
</dbReference>
<evidence type="ECO:0000313" key="5">
    <source>
        <dbReference type="EMBL" id="CRG84593.1"/>
    </source>
</evidence>
<feature type="active site" evidence="1">
    <location>
        <position position="38"/>
    </location>
</feature>
<dbReference type="OrthoDB" id="7961613at2759"/>
<dbReference type="PROSITE" id="PS00151">
    <property type="entry name" value="ACYLPHOSPHATASE_2"/>
    <property type="match status" value="1"/>
</dbReference>
<dbReference type="PANTHER" id="PTHR47268:SF4">
    <property type="entry name" value="ACYLPHOSPHATASE"/>
    <property type="match status" value="1"/>
</dbReference>
<dbReference type="GO" id="GO:0003998">
    <property type="term" value="F:acylphosphatase activity"/>
    <property type="evidence" value="ECO:0007669"/>
    <property type="project" value="UniProtKB-EC"/>
</dbReference>
<comment type="similarity">
    <text evidence="3">Belongs to the acylphosphatase family.</text>
</comment>
<accession>A0A0U1LNB7</accession>
<organism evidence="5 6">
    <name type="scientific">Talaromyces islandicus</name>
    <name type="common">Penicillium islandicum</name>
    <dbReference type="NCBI Taxonomy" id="28573"/>
    <lineage>
        <taxon>Eukaryota</taxon>
        <taxon>Fungi</taxon>
        <taxon>Dikarya</taxon>
        <taxon>Ascomycota</taxon>
        <taxon>Pezizomycotina</taxon>
        <taxon>Eurotiomycetes</taxon>
        <taxon>Eurotiomycetidae</taxon>
        <taxon>Eurotiales</taxon>
        <taxon>Trichocomaceae</taxon>
        <taxon>Talaromyces</taxon>
        <taxon>Talaromyces sect. Islandici</taxon>
    </lineage>
</organism>
<reference evidence="5 6" key="1">
    <citation type="submission" date="2015-04" db="EMBL/GenBank/DDBJ databases">
        <authorList>
            <person name="Syromyatnikov M.Y."/>
            <person name="Popov V.N."/>
        </authorList>
    </citation>
    <scope>NUCLEOTIDE SEQUENCE [LARGE SCALE GENOMIC DNA]</scope>
    <source>
        <strain evidence="5">WF-38-12</strain>
    </source>
</reference>
<evidence type="ECO:0000256" key="2">
    <source>
        <dbReference type="RuleBase" id="RU000553"/>
    </source>
</evidence>
<dbReference type="InterPro" id="IPR017968">
    <property type="entry name" value="Acylphosphatase_CS"/>
</dbReference>
<dbReference type="EC" id="3.6.1.7" evidence="1 2"/>
<dbReference type="AlphaFoldDB" id="A0A0U1LNB7"/>
<dbReference type="InterPro" id="IPR001792">
    <property type="entry name" value="Acylphosphatase-like_dom"/>
</dbReference>
<dbReference type="Pfam" id="PF00708">
    <property type="entry name" value="Acylphosphatase"/>
    <property type="match status" value="1"/>
</dbReference>
<gene>
    <name evidence="5" type="ORF">PISL3812_01857</name>
</gene>
<feature type="active site" evidence="1">
    <location>
        <position position="20"/>
    </location>
</feature>
<dbReference type="InterPro" id="IPR020456">
    <property type="entry name" value="Acylphosphatase"/>
</dbReference>
<comment type="catalytic activity">
    <reaction evidence="1 2">
        <text>an acyl phosphate + H2O = a carboxylate + phosphate + H(+)</text>
        <dbReference type="Rhea" id="RHEA:14965"/>
        <dbReference type="ChEBI" id="CHEBI:15377"/>
        <dbReference type="ChEBI" id="CHEBI:15378"/>
        <dbReference type="ChEBI" id="CHEBI:29067"/>
        <dbReference type="ChEBI" id="CHEBI:43474"/>
        <dbReference type="ChEBI" id="CHEBI:59918"/>
        <dbReference type="EC" id="3.6.1.7"/>
    </reaction>
</comment>
<dbReference type="PANTHER" id="PTHR47268">
    <property type="entry name" value="ACYLPHOSPHATASE"/>
    <property type="match status" value="1"/>
</dbReference>
<dbReference type="Proteomes" id="UP000054383">
    <property type="component" value="Unassembled WGS sequence"/>
</dbReference>
<protein>
    <recommendedName>
        <fullName evidence="1 2">Acylphosphatase</fullName>
        <ecNumber evidence="1 2">3.6.1.7</ecNumber>
    </recommendedName>
</protein>
<sequence length="92" mass="10396">MSLTRVKFKVHGRVQGVNFRNFTQKRATEYGITGWVQNTLDGRVEGEVQGEDAQVQKLLKDIDQGPRHAHVTKLEKTGIETADGEGSFEIRR</sequence>
<evidence type="ECO:0000256" key="1">
    <source>
        <dbReference type="PROSITE-ProRule" id="PRU00520"/>
    </source>
</evidence>
<keyword evidence="6" id="KW-1185">Reference proteome</keyword>